<dbReference type="GO" id="GO:0005886">
    <property type="term" value="C:plasma membrane"/>
    <property type="evidence" value="ECO:0007669"/>
    <property type="project" value="UniProtKB-SubCell"/>
</dbReference>
<dbReference type="EMBL" id="QPJT01000032">
    <property type="protein sequence ID" value="RCX09911.1"/>
    <property type="molecule type" value="Genomic_DNA"/>
</dbReference>
<accession>A0A369AL60</accession>
<proteinExistence type="inferred from homology"/>
<dbReference type="PANTHER" id="PTHR43744:SF9">
    <property type="entry name" value="POLYGALACTURONAN_RHAMNOGALACTURONAN TRANSPORT SYSTEM PERMEASE PROTEIN YTCP"/>
    <property type="match status" value="1"/>
</dbReference>
<protein>
    <submittedName>
        <fullName evidence="9">Putative aldouronate transport system permease protein</fullName>
    </submittedName>
</protein>
<keyword evidence="2 7" id="KW-0813">Transport</keyword>
<feature type="transmembrane region" description="Helical" evidence="7">
    <location>
        <begin position="262"/>
        <end position="281"/>
    </location>
</feature>
<dbReference type="InterPro" id="IPR000515">
    <property type="entry name" value="MetI-like"/>
</dbReference>
<name>A0A369AL60_9FIRM</name>
<evidence type="ECO:0000256" key="1">
    <source>
        <dbReference type="ARBA" id="ARBA00004651"/>
    </source>
</evidence>
<dbReference type="Pfam" id="PF00528">
    <property type="entry name" value="BPD_transp_1"/>
    <property type="match status" value="1"/>
</dbReference>
<keyword evidence="6 7" id="KW-0472">Membrane</keyword>
<feature type="transmembrane region" description="Helical" evidence="7">
    <location>
        <begin position="140"/>
        <end position="162"/>
    </location>
</feature>
<feature type="transmembrane region" description="Helical" evidence="7">
    <location>
        <begin position="108"/>
        <end position="128"/>
    </location>
</feature>
<evidence type="ECO:0000256" key="5">
    <source>
        <dbReference type="ARBA" id="ARBA00022989"/>
    </source>
</evidence>
<sequence length="296" mass="32949">MKIAEDRGIRAASHIILGLFSIACVLPFVLLIIASFTDELVIGTNGYSFFPEKFSLTAYMYLWAKGAEIGRAYFISVFITVVGTLSSLAISAMLSYPLSRRDLPHRKILNFYVVFTMLFNGGLVPTYLVYTQYFHIKNTIWALLIPTLLLNGFTVMLMRTFFSTNIPSALLESAKIDGAGEIKTFMMIVIPMSLPILATIGLLSALMYWNDWFNGLIYLTDQKLYSLQNVLNRIMIDIQFLQTTNTGNQSGLSTTNLPAETVRMAMAAVGVVPILCAYPFFQKYFVKGIALGAVKG</sequence>
<reference evidence="9 10" key="1">
    <citation type="submission" date="2018-07" db="EMBL/GenBank/DDBJ databases">
        <title>Genomic Encyclopedia of Type Strains, Phase IV (KMG-IV): sequencing the most valuable type-strain genomes for metagenomic binning, comparative biology and taxonomic classification.</title>
        <authorList>
            <person name="Goeker M."/>
        </authorList>
    </citation>
    <scope>NUCLEOTIDE SEQUENCE [LARGE SCALE GENOMIC DNA]</scope>
    <source>
        <strain evidence="9 10">DSM 27016</strain>
    </source>
</reference>
<evidence type="ECO:0000313" key="9">
    <source>
        <dbReference type="EMBL" id="RCX09911.1"/>
    </source>
</evidence>
<keyword evidence="3" id="KW-1003">Cell membrane</keyword>
<dbReference type="GO" id="GO:0055085">
    <property type="term" value="P:transmembrane transport"/>
    <property type="evidence" value="ECO:0007669"/>
    <property type="project" value="InterPro"/>
</dbReference>
<evidence type="ECO:0000256" key="2">
    <source>
        <dbReference type="ARBA" id="ARBA00022448"/>
    </source>
</evidence>
<evidence type="ECO:0000256" key="7">
    <source>
        <dbReference type="RuleBase" id="RU363032"/>
    </source>
</evidence>
<dbReference type="InterPro" id="IPR035906">
    <property type="entry name" value="MetI-like_sf"/>
</dbReference>
<evidence type="ECO:0000256" key="4">
    <source>
        <dbReference type="ARBA" id="ARBA00022692"/>
    </source>
</evidence>
<dbReference type="RefSeq" id="WP_114299661.1">
    <property type="nucleotide sequence ID" value="NZ_QPJT01000032.1"/>
</dbReference>
<dbReference type="PANTHER" id="PTHR43744">
    <property type="entry name" value="ABC TRANSPORTER PERMEASE PROTEIN MG189-RELATED-RELATED"/>
    <property type="match status" value="1"/>
</dbReference>
<keyword evidence="5 7" id="KW-1133">Transmembrane helix</keyword>
<evidence type="ECO:0000313" key="10">
    <source>
        <dbReference type="Proteomes" id="UP000253034"/>
    </source>
</evidence>
<comment type="caution">
    <text evidence="9">The sequence shown here is derived from an EMBL/GenBank/DDBJ whole genome shotgun (WGS) entry which is preliminary data.</text>
</comment>
<dbReference type="PROSITE" id="PS51257">
    <property type="entry name" value="PROKAR_LIPOPROTEIN"/>
    <property type="match status" value="1"/>
</dbReference>
<dbReference type="OrthoDB" id="157184at2"/>
<dbReference type="SUPFAM" id="SSF161098">
    <property type="entry name" value="MetI-like"/>
    <property type="match status" value="1"/>
</dbReference>
<evidence type="ECO:0000256" key="6">
    <source>
        <dbReference type="ARBA" id="ARBA00023136"/>
    </source>
</evidence>
<feature type="transmembrane region" description="Helical" evidence="7">
    <location>
        <begin position="72"/>
        <end position="96"/>
    </location>
</feature>
<organism evidence="9 10">
    <name type="scientific">Anaerobacterium chartisolvens</name>
    <dbReference type="NCBI Taxonomy" id="1297424"/>
    <lineage>
        <taxon>Bacteria</taxon>
        <taxon>Bacillati</taxon>
        <taxon>Bacillota</taxon>
        <taxon>Clostridia</taxon>
        <taxon>Eubacteriales</taxon>
        <taxon>Oscillospiraceae</taxon>
        <taxon>Anaerobacterium</taxon>
    </lineage>
</organism>
<dbReference type="AlphaFoldDB" id="A0A369AL60"/>
<comment type="subcellular location">
    <subcellularLocation>
        <location evidence="1 7">Cell membrane</location>
        <topology evidence="1 7">Multi-pass membrane protein</topology>
    </subcellularLocation>
</comment>
<dbReference type="PROSITE" id="PS50928">
    <property type="entry name" value="ABC_TM1"/>
    <property type="match status" value="1"/>
</dbReference>
<keyword evidence="10" id="KW-1185">Reference proteome</keyword>
<feature type="domain" description="ABC transmembrane type-1" evidence="8">
    <location>
        <begin position="73"/>
        <end position="275"/>
    </location>
</feature>
<evidence type="ECO:0000259" key="8">
    <source>
        <dbReference type="PROSITE" id="PS50928"/>
    </source>
</evidence>
<dbReference type="Proteomes" id="UP000253034">
    <property type="component" value="Unassembled WGS sequence"/>
</dbReference>
<feature type="transmembrane region" description="Helical" evidence="7">
    <location>
        <begin position="12"/>
        <end position="36"/>
    </location>
</feature>
<comment type="similarity">
    <text evidence="7">Belongs to the binding-protein-dependent transport system permease family.</text>
</comment>
<keyword evidence="4 7" id="KW-0812">Transmembrane</keyword>
<feature type="transmembrane region" description="Helical" evidence="7">
    <location>
        <begin position="182"/>
        <end position="209"/>
    </location>
</feature>
<dbReference type="Gene3D" id="1.10.3720.10">
    <property type="entry name" value="MetI-like"/>
    <property type="match status" value="1"/>
</dbReference>
<gene>
    <name evidence="9" type="ORF">DFR58_1325</name>
</gene>
<dbReference type="CDD" id="cd06261">
    <property type="entry name" value="TM_PBP2"/>
    <property type="match status" value="1"/>
</dbReference>
<evidence type="ECO:0000256" key="3">
    <source>
        <dbReference type="ARBA" id="ARBA00022475"/>
    </source>
</evidence>